<evidence type="ECO:0000313" key="15">
    <source>
        <dbReference type="Ensembl" id="ENSCJAP00000019873.5"/>
    </source>
</evidence>
<dbReference type="OMA" id="LEWYLAP"/>
<dbReference type="Gene3D" id="6.10.140.140">
    <property type="match status" value="1"/>
</dbReference>
<dbReference type="InParanoid" id="F7BT73"/>
<feature type="domain" description="C2H2-type" evidence="13">
    <location>
        <begin position="465"/>
        <end position="492"/>
    </location>
</feature>
<dbReference type="SUPFAM" id="SSF57667">
    <property type="entry name" value="beta-beta-alpha zinc fingers"/>
    <property type="match status" value="5"/>
</dbReference>
<evidence type="ECO:0000256" key="7">
    <source>
        <dbReference type="ARBA" id="ARBA00022833"/>
    </source>
</evidence>
<dbReference type="SMART" id="SM00355">
    <property type="entry name" value="ZnF_C2H2"/>
    <property type="match status" value="9"/>
</dbReference>
<keyword evidence="7" id="KW-0862">Zinc</keyword>
<dbReference type="FunFam" id="3.30.160.60:FF:001498">
    <property type="entry name" value="Zinc finger protein 404"/>
    <property type="match status" value="1"/>
</dbReference>
<dbReference type="Gene3D" id="3.30.160.60">
    <property type="entry name" value="Classic Zinc Finger"/>
    <property type="match status" value="8"/>
</dbReference>
<keyword evidence="10" id="KW-0804">Transcription</keyword>
<feature type="domain" description="C2H2-type" evidence="13">
    <location>
        <begin position="409"/>
        <end position="436"/>
    </location>
</feature>
<dbReference type="Pfam" id="PF00096">
    <property type="entry name" value="zf-C2H2"/>
    <property type="match status" value="8"/>
</dbReference>
<dbReference type="FunFam" id="3.30.160.60:FF:001292">
    <property type="entry name" value="zinc finger protein 181 isoform X2"/>
    <property type="match status" value="1"/>
</dbReference>
<dbReference type="FunFam" id="3.30.160.60:FF:000352">
    <property type="entry name" value="zinc finger protein 3 homolog"/>
    <property type="match status" value="1"/>
</dbReference>
<evidence type="ECO:0000256" key="4">
    <source>
        <dbReference type="ARBA" id="ARBA00022723"/>
    </source>
</evidence>
<feature type="domain" description="C2H2-type" evidence="13">
    <location>
        <begin position="313"/>
        <end position="340"/>
    </location>
</feature>
<evidence type="ECO:0000256" key="1">
    <source>
        <dbReference type="ARBA" id="ARBA00003767"/>
    </source>
</evidence>
<dbReference type="Bgee" id="ENSCJAG00000010784">
    <property type="expression patterns" value="Expressed in ovary and 6 other cell types or tissues"/>
</dbReference>
<dbReference type="CDD" id="cd07765">
    <property type="entry name" value="KRAB_A-box"/>
    <property type="match status" value="1"/>
</dbReference>
<evidence type="ECO:0000259" key="14">
    <source>
        <dbReference type="PROSITE" id="PS50805"/>
    </source>
</evidence>
<keyword evidence="8" id="KW-0805">Transcription regulation</keyword>
<dbReference type="PROSITE" id="PS50157">
    <property type="entry name" value="ZINC_FINGER_C2H2_2"/>
    <property type="match status" value="9"/>
</dbReference>
<dbReference type="InterPro" id="IPR001909">
    <property type="entry name" value="KRAB"/>
</dbReference>
<keyword evidence="4" id="KW-0479">Metal-binding</keyword>
<dbReference type="GO" id="GO:0008270">
    <property type="term" value="F:zinc ion binding"/>
    <property type="evidence" value="ECO:0007669"/>
    <property type="project" value="UniProtKB-KW"/>
</dbReference>
<feature type="domain" description="KRAB" evidence="14">
    <location>
        <begin position="4"/>
        <end position="76"/>
    </location>
</feature>
<dbReference type="InterPro" id="IPR036051">
    <property type="entry name" value="KRAB_dom_sf"/>
</dbReference>
<evidence type="ECO:0000256" key="11">
    <source>
        <dbReference type="ARBA" id="ARBA00023242"/>
    </source>
</evidence>
<sequence>LFQVTFSDVAIDFSHEEWEWLDSAQRDLYKDVMVQNYENLASLAGLSITKPHVITLLEDGKEPWMVEEKLSKGVTPDWESRLGNKELSSKKDVYEEDSLQTIIEKVVKQSYEFSNFSKNLEYIEKQEGKHGRQVEHYFRPTLTSRESSTGDSCTYNTLRSTFHSKSTLSEPQKISAEGNSHKYILKKNLPKKSIIKNGKKFLNSNESGAAFNQSRSLTLPQTCDREKIYICSECGKAFGKQSVLNRHWRIHTGEKPYECRECGKTYSHGSSLTRHQISHSGEKPYECMNCGKSFSHVSHLIEHLRIHTQEKRYECRICGKAFIHRSSLLHHQKSHTGEKPYECSECGKAFCCSSHLTQHQKIHTMKKKYECNKCLKVFSRPSFLKCRKSFNQLESLNIHLRNHIRLKPYECSICGKAFSHRSSLLQHQRIHTGEKPYKCIKCGKTFSCSSNLTVHQRIHTGEKPYKCSECGKAFSKGSNLTAHQRIHNGEKPSSVVSVEKPLGHMNHYTREKSYRREAICSSIYDKPHS</sequence>
<dbReference type="FunFam" id="3.30.160.60:FF:000016">
    <property type="entry name" value="zinc finger protein 37 homolog"/>
    <property type="match status" value="1"/>
</dbReference>
<dbReference type="GeneTree" id="ENSGT00940000161431"/>
<evidence type="ECO:0000313" key="16">
    <source>
        <dbReference type="Proteomes" id="UP000008225"/>
    </source>
</evidence>
<evidence type="ECO:0000256" key="3">
    <source>
        <dbReference type="ARBA" id="ARBA00006991"/>
    </source>
</evidence>
<dbReference type="GO" id="GO:0000977">
    <property type="term" value="F:RNA polymerase II transcription regulatory region sequence-specific DNA binding"/>
    <property type="evidence" value="ECO:0007669"/>
    <property type="project" value="TreeGrafter"/>
</dbReference>
<dbReference type="Pfam" id="PF01352">
    <property type="entry name" value="KRAB"/>
    <property type="match status" value="1"/>
</dbReference>
<dbReference type="PANTHER" id="PTHR24381">
    <property type="entry name" value="ZINC FINGER PROTEIN"/>
    <property type="match status" value="1"/>
</dbReference>
<dbReference type="InterPro" id="IPR013087">
    <property type="entry name" value="Znf_C2H2_type"/>
</dbReference>
<dbReference type="FunFam" id="3.30.160.60:FF:000745">
    <property type="entry name" value="zinc finger protein 181 isoform X1"/>
    <property type="match status" value="1"/>
</dbReference>
<keyword evidence="9" id="KW-0238">DNA-binding</keyword>
<feature type="domain" description="C2H2-type" evidence="13">
    <location>
        <begin position="285"/>
        <end position="312"/>
    </location>
</feature>
<comment type="subcellular location">
    <subcellularLocation>
        <location evidence="2">Nucleus</location>
    </subcellularLocation>
</comment>
<evidence type="ECO:0000256" key="6">
    <source>
        <dbReference type="ARBA" id="ARBA00022771"/>
    </source>
</evidence>
<dbReference type="FunCoup" id="F7BT73">
    <property type="interactions" value="8"/>
</dbReference>
<dbReference type="SMART" id="SM00349">
    <property type="entry name" value="KRAB"/>
    <property type="match status" value="1"/>
</dbReference>
<dbReference type="FunFam" id="3.30.160.60:FF:000338">
    <property type="entry name" value="zinc finger protein 383"/>
    <property type="match status" value="1"/>
</dbReference>
<dbReference type="AlphaFoldDB" id="F7BT73"/>
<evidence type="ECO:0000256" key="12">
    <source>
        <dbReference type="PROSITE-ProRule" id="PRU00042"/>
    </source>
</evidence>
<accession>F7BT73</accession>
<comment type="similarity">
    <text evidence="3">Belongs to the krueppel C2H2-type zinc-finger protein family.</text>
</comment>
<dbReference type="GO" id="GO:0005634">
    <property type="term" value="C:nucleus"/>
    <property type="evidence" value="ECO:0007669"/>
    <property type="project" value="UniProtKB-SubCell"/>
</dbReference>
<keyword evidence="6 12" id="KW-0863">Zinc-finger</keyword>
<organism evidence="15 16">
    <name type="scientific">Callithrix jacchus</name>
    <name type="common">White-tufted-ear marmoset</name>
    <name type="synonym">Simia Jacchus</name>
    <dbReference type="NCBI Taxonomy" id="9483"/>
    <lineage>
        <taxon>Eukaryota</taxon>
        <taxon>Metazoa</taxon>
        <taxon>Chordata</taxon>
        <taxon>Craniata</taxon>
        <taxon>Vertebrata</taxon>
        <taxon>Euteleostomi</taxon>
        <taxon>Mammalia</taxon>
        <taxon>Eutheria</taxon>
        <taxon>Euarchontoglires</taxon>
        <taxon>Primates</taxon>
        <taxon>Haplorrhini</taxon>
        <taxon>Platyrrhini</taxon>
        <taxon>Cebidae</taxon>
        <taxon>Callitrichinae</taxon>
        <taxon>Callithrix</taxon>
        <taxon>Callithrix</taxon>
    </lineage>
</organism>
<feature type="domain" description="C2H2-type" evidence="13">
    <location>
        <begin position="341"/>
        <end position="368"/>
    </location>
</feature>
<dbReference type="FunFam" id="3.30.160.60:FF:000144">
    <property type="entry name" value="zinc finger protein 181 isoform X1"/>
    <property type="match status" value="1"/>
</dbReference>
<dbReference type="SUPFAM" id="SSF109640">
    <property type="entry name" value="KRAB domain (Kruppel-associated box)"/>
    <property type="match status" value="1"/>
</dbReference>
<feature type="domain" description="C2H2-type" evidence="13">
    <location>
        <begin position="369"/>
        <end position="408"/>
    </location>
</feature>
<protein>
    <recommendedName>
        <fullName evidence="17">Zinc finger protein 181</fullName>
    </recommendedName>
</protein>
<evidence type="ECO:0000259" key="13">
    <source>
        <dbReference type="PROSITE" id="PS50157"/>
    </source>
</evidence>
<dbReference type="Proteomes" id="UP000008225">
    <property type="component" value="Chromosome 22"/>
</dbReference>
<comment type="function">
    <text evidence="1">May be involved in transcriptional regulation.</text>
</comment>
<feature type="domain" description="C2H2-type" evidence="13">
    <location>
        <begin position="229"/>
        <end position="256"/>
    </location>
</feature>
<keyword evidence="16" id="KW-1185">Reference proteome</keyword>
<dbReference type="SMART" id="SM00614">
    <property type="entry name" value="ZnF_BED"/>
    <property type="match status" value="2"/>
</dbReference>
<dbReference type="PROSITE" id="PS50805">
    <property type="entry name" value="KRAB"/>
    <property type="match status" value="1"/>
</dbReference>
<evidence type="ECO:0000256" key="10">
    <source>
        <dbReference type="ARBA" id="ARBA00023163"/>
    </source>
</evidence>
<reference evidence="15" key="2">
    <citation type="submission" date="2025-08" db="UniProtKB">
        <authorList>
            <consortium name="Ensembl"/>
        </authorList>
    </citation>
    <scope>IDENTIFICATION</scope>
</reference>
<dbReference type="InterPro" id="IPR036236">
    <property type="entry name" value="Znf_C2H2_sf"/>
</dbReference>
<proteinExistence type="inferred from homology"/>
<dbReference type="FunFam" id="3.30.160.60:FF:000800">
    <property type="entry name" value="zinc finger protein 181 isoform X2"/>
    <property type="match status" value="1"/>
</dbReference>
<dbReference type="PANTHER" id="PTHR24381:SF390">
    <property type="entry name" value="ZINC FINGER PROTEIN 37 HOMOLOG"/>
    <property type="match status" value="1"/>
</dbReference>
<feature type="domain" description="C2H2-type" evidence="13">
    <location>
        <begin position="257"/>
        <end position="284"/>
    </location>
</feature>
<reference evidence="15" key="3">
    <citation type="submission" date="2025-09" db="UniProtKB">
        <authorList>
            <consortium name="Ensembl"/>
        </authorList>
    </citation>
    <scope>IDENTIFICATION</scope>
</reference>
<evidence type="ECO:0000256" key="5">
    <source>
        <dbReference type="ARBA" id="ARBA00022737"/>
    </source>
</evidence>
<dbReference type="GO" id="GO:0000981">
    <property type="term" value="F:DNA-binding transcription factor activity, RNA polymerase II-specific"/>
    <property type="evidence" value="ECO:0007669"/>
    <property type="project" value="TreeGrafter"/>
</dbReference>
<dbReference type="HOGENOM" id="CLU_002678_44_17_1"/>
<evidence type="ECO:0000256" key="8">
    <source>
        <dbReference type="ARBA" id="ARBA00023015"/>
    </source>
</evidence>
<name>F7BT73_CALJA</name>
<evidence type="ECO:0000256" key="9">
    <source>
        <dbReference type="ARBA" id="ARBA00023125"/>
    </source>
</evidence>
<dbReference type="eggNOG" id="KOG1721">
    <property type="taxonomic scope" value="Eukaryota"/>
</dbReference>
<evidence type="ECO:0000256" key="2">
    <source>
        <dbReference type="ARBA" id="ARBA00004123"/>
    </source>
</evidence>
<dbReference type="Ensembl" id="ENSCJAT00000021000.5">
    <property type="protein sequence ID" value="ENSCJAP00000019873.5"/>
    <property type="gene ID" value="ENSCJAG00000010784.5"/>
</dbReference>
<dbReference type="PROSITE" id="PS00028">
    <property type="entry name" value="ZINC_FINGER_C2H2_1"/>
    <property type="match status" value="8"/>
</dbReference>
<feature type="domain" description="C2H2-type" evidence="13">
    <location>
        <begin position="437"/>
        <end position="464"/>
    </location>
</feature>
<keyword evidence="5" id="KW-0677">Repeat</keyword>
<evidence type="ECO:0008006" key="17">
    <source>
        <dbReference type="Google" id="ProtNLM"/>
    </source>
</evidence>
<reference evidence="15" key="1">
    <citation type="submission" date="2009-03" db="EMBL/GenBank/DDBJ databases">
        <authorList>
            <person name="Warren W."/>
            <person name="Ye L."/>
            <person name="Minx P."/>
            <person name="Worley K."/>
            <person name="Gibbs R."/>
            <person name="Wilson R.K."/>
        </authorList>
    </citation>
    <scope>NUCLEOTIDE SEQUENCE [LARGE SCALE GENOMIC DNA]</scope>
</reference>
<keyword evidence="11" id="KW-0539">Nucleus</keyword>